<name>A0A9D4JMV0_DREPO</name>
<gene>
    <name evidence="2" type="ORF">DPMN_119618</name>
</gene>
<feature type="coiled-coil region" evidence="1">
    <location>
        <begin position="22"/>
        <end position="62"/>
    </location>
</feature>
<feature type="non-terminal residue" evidence="2">
    <location>
        <position position="64"/>
    </location>
</feature>
<reference evidence="2" key="1">
    <citation type="journal article" date="2019" name="bioRxiv">
        <title>The Genome of the Zebra Mussel, Dreissena polymorpha: A Resource for Invasive Species Research.</title>
        <authorList>
            <person name="McCartney M.A."/>
            <person name="Auch B."/>
            <person name="Kono T."/>
            <person name="Mallez S."/>
            <person name="Zhang Y."/>
            <person name="Obille A."/>
            <person name="Becker A."/>
            <person name="Abrahante J.E."/>
            <person name="Garbe J."/>
            <person name="Badalamenti J.P."/>
            <person name="Herman A."/>
            <person name="Mangelson H."/>
            <person name="Liachko I."/>
            <person name="Sullivan S."/>
            <person name="Sone E.D."/>
            <person name="Koren S."/>
            <person name="Silverstein K.A.T."/>
            <person name="Beckman K.B."/>
            <person name="Gohl D.M."/>
        </authorList>
    </citation>
    <scope>NUCLEOTIDE SEQUENCE</scope>
    <source>
        <strain evidence="2">Duluth1</strain>
        <tissue evidence="2">Whole animal</tissue>
    </source>
</reference>
<accession>A0A9D4JMV0</accession>
<organism evidence="2 3">
    <name type="scientific">Dreissena polymorpha</name>
    <name type="common">Zebra mussel</name>
    <name type="synonym">Mytilus polymorpha</name>
    <dbReference type="NCBI Taxonomy" id="45954"/>
    <lineage>
        <taxon>Eukaryota</taxon>
        <taxon>Metazoa</taxon>
        <taxon>Spiralia</taxon>
        <taxon>Lophotrochozoa</taxon>
        <taxon>Mollusca</taxon>
        <taxon>Bivalvia</taxon>
        <taxon>Autobranchia</taxon>
        <taxon>Heteroconchia</taxon>
        <taxon>Euheterodonta</taxon>
        <taxon>Imparidentia</taxon>
        <taxon>Neoheterodontei</taxon>
        <taxon>Myida</taxon>
        <taxon>Dreissenoidea</taxon>
        <taxon>Dreissenidae</taxon>
        <taxon>Dreissena</taxon>
    </lineage>
</organism>
<evidence type="ECO:0000313" key="3">
    <source>
        <dbReference type="Proteomes" id="UP000828390"/>
    </source>
</evidence>
<evidence type="ECO:0000256" key="1">
    <source>
        <dbReference type="SAM" id="Coils"/>
    </source>
</evidence>
<comment type="caution">
    <text evidence="2">The sequence shown here is derived from an EMBL/GenBank/DDBJ whole genome shotgun (WGS) entry which is preliminary data.</text>
</comment>
<sequence>TKIKPMKMSTVNKSKRARSSFNRKVEENMKLEKKNLNLQQINLRLKNRLILAQLKVARLQAQKN</sequence>
<proteinExistence type="predicted"/>
<protein>
    <submittedName>
        <fullName evidence="2">Uncharacterized protein</fullName>
    </submittedName>
</protein>
<reference evidence="2" key="2">
    <citation type="submission" date="2020-11" db="EMBL/GenBank/DDBJ databases">
        <authorList>
            <person name="McCartney M.A."/>
            <person name="Auch B."/>
            <person name="Kono T."/>
            <person name="Mallez S."/>
            <person name="Becker A."/>
            <person name="Gohl D.M."/>
            <person name="Silverstein K.A.T."/>
            <person name="Koren S."/>
            <person name="Bechman K.B."/>
            <person name="Herman A."/>
            <person name="Abrahante J.E."/>
            <person name="Garbe J."/>
        </authorList>
    </citation>
    <scope>NUCLEOTIDE SEQUENCE</scope>
    <source>
        <strain evidence="2">Duluth1</strain>
        <tissue evidence="2">Whole animal</tissue>
    </source>
</reference>
<evidence type="ECO:0000313" key="2">
    <source>
        <dbReference type="EMBL" id="KAH3818031.1"/>
    </source>
</evidence>
<dbReference type="Proteomes" id="UP000828390">
    <property type="component" value="Unassembled WGS sequence"/>
</dbReference>
<keyword evidence="1" id="KW-0175">Coiled coil</keyword>
<keyword evidence="3" id="KW-1185">Reference proteome</keyword>
<dbReference type="EMBL" id="JAIWYP010000005">
    <property type="protein sequence ID" value="KAH3818031.1"/>
    <property type="molecule type" value="Genomic_DNA"/>
</dbReference>
<dbReference type="AlphaFoldDB" id="A0A9D4JMV0"/>